<gene>
    <name evidence="1" type="ORF">RSOLAG1IB_06932</name>
</gene>
<name>A0A0B7FBG1_THACB</name>
<evidence type="ECO:0000313" key="2">
    <source>
        <dbReference type="Proteomes" id="UP000059188"/>
    </source>
</evidence>
<protein>
    <submittedName>
        <fullName evidence="1">Uncharacterized protein</fullName>
    </submittedName>
</protein>
<reference evidence="1 2" key="1">
    <citation type="submission" date="2014-11" db="EMBL/GenBank/DDBJ databases">
        <authorList>
            <person name="Wibberg Daniel"/>
        </authorList>
    </citation>
    <scope>NUCLEOTIDE SEQUENCE [LARGE SCALE GENOMIC DNA]</scope>
    <source>
        <strain evidence="1">Rhizoctonia solani AG1-IB 7/3/14</strain>
    </source>
</reference>
<dbReference type="AlphaFoldDB" id="A0A0B7FBG1"/>
<accession>A0A0B7FBG1</accession>
<dbReference type="Proteomes" id="UP000059188">
    <property type="component" value="Unassembled WGS sequence"/>
</dbReference>
<sequence>MEALAHVTPLKQAFHFADHPTVATHQRKYNRGHNNLHVHANVIKSIRLAAGSPTVCYIHTHEAQKTWH</sequence>
<evidence type="ECO:0000313" key="1">
    <source>
        <dbReference type="EMBL" id="CEL54284.1"/>
    </source>
</evidence>
<keyword evidence="2" id="KW-1185">Reference proteome</keyword>
<organism evidence="1 2">
    <name type="scientific">Thanatephorus cucumeris (strain AG1-IB / isolate 7/3/14)</name>
    <name type="common">Lettuce bottom rot fungus</name>
    <name type="synonym">Rhizoctonia solani</name>
    <dbReference type="NCBI Taxonomy" id="1108050"/>
    <lineage>
        <taxon>Eukaryota</taxon>
        <taxon>Fungi</taxon>
        <taxon>Dikarya</taxon>
        <taxon>Basidiomycota</taxon>
        <taxon>Agaricomycotina</taxon>
        <taxon>Agaricomycetes</taxon>
        <taxon>Cantharellales</taxon>
        <taxon>Ceratobasidiaceae</taxon>
        <taxon>Rhizoctonia</taxon>
        <taxon>Rhizoctonia solani AG-1</taxon>
    </lineage>
</organism>
<dbReference type="EMBL" id="LN679115">
    <property type="protein sequence ID" value="CEL54284.1"/>
    <property type="molecule type" value="Genomic_DNA"/>
</dbReference>
<proteinExistence type="predicted"/>